<organism evidence="2 3">
    <name type="scientific">Parasedimentitalea psychrophila</name>
    <dbReference type="NCBI Taxonomy" id="2997337"/>
    <lineage>
        <taxon>Bacteria</taxon>
        <taxon>Pseudomonadati</taxon>
        <taxon>Pseudomonadota</taxon>
        <taxon>Alphaproteobacteria</taxon>
        <taxon>Rhodobacterales</taxon>
        <taxon>Paracoccaceae</taxon>
        <taxon>Parasedimentitalea</taxon>
    </lineage>
</organism>
<dbReference type="Proteomes" id="UP001238334">
    <property type="component" value="Chromosome"/>
</dbReference>
<dbReference type="InterPro" id="IPR030395">
    <property type="entry name" value="GP_PDE_dom"/>
</dbReference>
<proteinExistence type="predicted"/>
<protein>
    <submittedName>
        <fullName evidence="2">Glycerophosphodiester phosphodiesterase family protein</fullName>
    </submittedName>
</protein>
<dbReference type="EMBL" id="CP127247">
    <property type="protein sequence ID" value="WIY27105.1"/>
    <property type="molecule type" value="Genomic_DNA"/>
</dbReference>
<reference evidence="2 3" key="1">
    <citation type="submission" date="2023-06" db="EMBL/GenBank/DDBJ databases">
        <title>Parasedimentitalea psychrophila sp. nov., a psychrophilic bacterium isolated from deep-sea sediment.</title>
        <authorList>
            <person name="Li A."/>
        </authorList>
    </citation>
    <scope>NUCLEOTIDE SEQUENCE [LARGE SCALE GENOMIC DNA]</scope>
    <source>
        <strain evidence="2 3">QS115</strain>
    </source>
</reference>
<dbReference type="PROSITE" id="PS51704">
    <property type="entry name" value="GP_PDE"/>
    <property type="match status" value="1"/>
</dbReference>
<dbReference type="KEGG" id="ppso:QPJ95_09445"/>
<dbReference type="InterPro" id="IPR017946">
    <property type="entry name" value="PLC-like_Pdiesterase_TIM-brl"/>
</dbReference>
<evidence type="ECO:0000313" key="3">
    <source>
        <dbReference type="Proteomes" id="UP001238334"/>
    </source>
</evidence>
<gene>
    <name evidence="2" type="ORF">QPJ95_09445</name>
</gene>
<dbReference type="PANTHER" id="PTHR46211">
    <property type="entry name" value="GLYCEROPHOSPHORYL DIESTER PHOSPHODIESTERASE"/>
    <property type="match status" value="1"/>
</dbReference>
<accession>A0A9Y2P8N8</accession>
<dbReference type="PANTHER" id="PTHR46211:SF1">
    <property type="entry name" value="GLYCEROPHOSPHODIESTER PHOSPHODIESTERASE, CYTOPLASMIC"/>
    <property type="match status" value="1"/>
</dbReference>
<dbReference type="GO" id="GO:0008081">
    <property type="term" value="F:phosphoric diester hydrolase activity"/>
    <property type="evidence" value="ECO:0007669"/>
    <property type="project" value="InterPro"/>
</dbReference>
<evidence type="ECO:0000259" key="1">
    <source>
        <dbReference type="PROSITE" id="PS51704"/>
    </source>
</evidence>
<dbReference type="RefSeq" id="WP_270919275.1">
    <property type="nucleotide sequence ID" value="NZ_CP127247.1"/>
</dbReference>
<sequence length="257" mass="27692">MTPALPADFLRLPIAHRALHDVTDGRPENSRAAIRAAIAAGYGIEIDLQLSADGQPMVFHDYDLERLAEARGPVNLLTRDQARATPLRGGDGEGIPDLAEVLDLVAGQVPLLIEIKDQDGQMGPDIGALERAAAAALQGYSGPLALMSFNPNSVAELARLAPELPRGIVTSGYDFEAWPELTGPICNRLRDMPDLDRVGASFISHQASDLSRPRVQRLRDGGLPVLCWTIRSQVEERAARVFADNVTFEGYLSALPG</sequence>
<dbReference type="AlphaFoldDB" id="A0A9Y2P8N8"/>
<dbReference type="GO" id="GO:0006629">
    <property type="term" value="P:lipid metabolic process"/>
    <property type="evidence" value="ECO:0007669"/>
    <property type="project" value="InterPro"/>
</dbReference>
<name>A0A9Y2P8N8_9RHOB</name>
<dbReference type="Pfam" id="PF03009">
    <property type="entry name" value="GDPD"/>
    <property type="match status" value="1"/>
</dbReference>
<dbReference type="SUPFAM" id="SSF51695">
    <property type="entry name" value="PLC-like phosphodiesterases"/>
    <property type="match status" value="1"/>
</dbReference>
<keyword evidence="3" id="KW-1185">Reference proteome</keyword>
<dbReference type="Gene3D" id="3.20.20.190">
    <property type="entry name" value="Phosphatidylinositol (PI) phosphodiesterase"/>
    <property type="match status" value="1"/>
</dbReference>
<feature type="domain" description="GP-PDE" evidence="1">
    <location>
        <begin position="11"/>
        <end position="257"/>
    </location>
</feature>
<evidence type="ECO:0000313" key="2">
    <source>
        <dbReference type="EMBL" id="WIY27105.1"/>
    </source>
</evidence>